<evidence type="ECO:0008006" key="4">
    <source>
        <dbReference type="Google" id="ProtNLM"/>
    </source>
</evidence>
<evidence type="ECO:0000256" key="1">
    <source>
        <dbReference type="SAM" id="SignalP"/>
    </source>
</evidence>
<evidence type="ECO:0000313" key="2">
    <source>
        <dbReference type="EMBL" id="MCC9629301.1"/>
    </source>
</evidence>
<comment type="caution">
    <text evidence="2">The sequence shown here is derived from an EMBL/GenBank/DDBJ whole genome shotgun (WGS) entry which is preliminary data.</text>
</comment>
<reference evidence="2" key="1">
    <citation type="submission" date="2021-11" db="EMBL/GenBank/DDBJ databases">
        <title>Genome sequence.</title>
        <authorList>
            <person name="Sun Q."/>
        </authorList>
    </citation>
    <scope>NUCLEOTIDE SEQUENCE</scope>
    <source>
        <strain evidence="2">JC732</strain>
    </source>
</reference>
<feature type="signal peptide" evidence="1">
    <location>
        <begin position="1"/>
        <end position="24"/>
    </location>
</feature>
<sequence length="166" mass="18229">MFRLTGVCLLLSAVLGCIVTTDFSDLSDSPPVSPETKQKVDELARKLQVALQNKDWPAIAPLYWSGAQMTPEKAKEAYGGEAEQAGSMSKAEIEYTAYDTSDLVDEVGEDVLQDIGAPHELYRGFADIYYVDPSTKEGLALTLEIGEENGQYVILGIYDIYAYDDN</sequence>
<protein>
    <recommendedName>
        <fullName evidence="4">DUF4019 domain-containing protein</fullName>
    </recommendedName>
</protein>
<keyword evidence="3" id="KW-1185">Reference proteome</keyword>
<organism evidence="2 3">
    <name type="scientific">Blastopirellula sediminis</name>
    <dbReference type="NCBI Taxonomy" id="2894196"/>
    <lineage>
        <taxon>Bacteria</taxon>
        <taxon>Pseudomonadati</taxon>
        <taxon>Planctomycetota</taxon>
        <taxon>Planctomycetia</taxon>
        <taxon>Pirellulales</taxon>
        <taxon>Pirellulaceae</taxon>
        <taxon>Blastopirellula</taxon>
    </lineage>
</organism>
<dbReference type="EMBL" id="JAJKFT010000010">
    <property type="protein sequence ID" value="MCC9629301.1"/>
    <property type="molecule type" value="Genomic_DNA"/>
</dbReference>
<name>A0A9X1MM16_9BACT</name>
<proteinExistence type="predicted"/>
<dbReference type="RefSeq" id="WP_230219162.1">
    <property type="nucleotide sequence ID" value="NZ_JAJKFT010000010.1"/>
</dbReference>
<dbReference type="PROSITE" id="PS51257">
    <property type="entry name" value="PROKAR_LIPOPROTEIN"/>
    <property type="match status" value="1"/>
</dbReference>
<keyword evidence="1" id="KW-0732">Signal</keyword>
<dbReference type="AlphaFoldDB" id="A0A9X1MM16"/>
<feature type="chain" id="PRO_5040799176" description="DUF4019 domain-containing protein" evidence="1">
    <location>
        <begin position="25"/>
        <end position="166"/>
    </location>
</feature>
<gene>
    <name evidence="2" type="ORF">LOC68_12930</name>
</gene>
<evidence type="ECO:0000313" key="3">
    <source>
        <dbReference type="Proteomes" id="UP001139103"/>
    </source>
</evidence>
<accession>A0A9X1MM16</accession>
<dbReference type="Proteomes" id="UP001139103">
    <property type="component" value="Unassembled WGS sequence"/>
</dbReference>